<dbReference type="InterPro" id="IPR005467">
    <property type="entry name" value="His_kinase_dom"/>
</dbReference>
<dbReference type="InterPro" id="IPR036890">
    <property type="entry name" value="HATPase_C_sf"/>
</dbReference>
<evidence type="ECO:0000256" key="4">
    <source>
        <dbReference type="ARBA" id="ARBA00022679"/>
    </source>
</evidence>
<dbReference type="NCBIfam" id="TIGR00229">
    <property type="entry name" value="sensory_box"/>
    <property type="match status" value="3"/>
</dbReference>
<dbReference type="FunFam" id="3.30.565.10:FF:000010">
    <property type="entry name" value="Sensor histidine kinase RcsC"/>
    <property type="match status" value="1"/>
</dbReference>
<dbReference type="SMART" id="SM00388">
    <property type="entry name" value="HisKA"/>
    <property type="match status" value="1"/>
</dbReference>
<dbReference type="SUPFAM" id="SSF55781">
    <property type="entry name" value="GAF domain-like"/>
    <property type="match status" value="1"/>
</dbReference>
<feature type="domain" description="PAC" evidence="10">
    <location>
        <begin position="356"/>
        <end position="408"/>
    </location>
</feature>
<feature type="domain" description="PAC" evidence="10">
    <location>
        <begin position="479"/>
        <end position="531"/>
    </location>
</feature>
<name>A0A419S6X2_9SPHI</name>
<protein>
    <recommendedName>
        <fullName evidence="2">histidine kinase</fullName>
        <ecNumber evidence="2">2.7.13.3</ecNumber>
    </recommendedName>
</protein>
<dbReference type="InterPro" id="IPR001610">
    <property type="entry name" value="PAC"/>
</dbReference>
<evidence type="ECO:0000259" key="7">
    <source>
        <dbReference type="PROSITE" id="PS50109"/>
    </source>
</evidence>
<dbReference type="InterPro" id="IPR003661">
    <property type="entry name" value="HisK_dim/P_dom"/>
</dbReference>
<dbReference type="Pfam" id="PF13426">
    <property type="entry name" value="PAS_9"/>
    <property type="match status" value="2"/>
</dbReference>
<dbReference type="CDD" id="cd16922">
    <property type="entry name" value="HATPase_EvgS-ArcB-TorS-like"/>
    <property type="match status" value="1"/>
</dbReference>
<dbReference type="InterPro" id="IPR036097">
    <property type="entry name" value="HisK_dim/P_sf"/>
</dbReference>
<dbReference type="EMBL" id="MBTA01000012">
    <property type="protein sequence ID" value="RKD17075.1"/>
    <property type="molecule type" value="Genomic_DNA"/>
</dbReference>
<dbReference type="Gene3D" id="3.30.450.40">
    <property type="match status" value="1"/>
</dbReference>
<dbReference type="InterPro" id="IPR003594">
    <property type="entry name" value="HATPase_dom"/>
</dbReference>
<evidence type="ECO:0000259" key="10">
    <source>
        <dbReference type="PROSITE" id="PS50113"/>
    </source>
</evidence>
<feature type="modified residue" description="4-aspartylphosphate" evidence="6">
    <location>
        <position position="838"/>
    </location>
</feature>
<keyword evidence="3 6" id="KW-0597">Phosphoprotein</keyword>
<keyword evidence="12" id="KW-1185">Reference proteome</keyword>
<keyword evidence="4" id="KW-0808">Transferase</keyword>
<dbReference type="Pfam" id="PF00512">
    <property type="entry name" value="HisKA"/>
    <property type="match status" value="1"/>
</dbReference>
<dbReference type="CDD" id="cd00082">
    <property type="entry name" value="HisKA"/>
    <property type="match status" value="1"/>
</dbReference>
<feature type="domain" description="PAS" evidence="9">
    <location>
        <begin position="165"/>
        <end position="235"/>
    </location>
</feature>
<dbReference type="InterPro" id="IPR003018">
    <property type="entry name" value="GAF"/>
</dbReference>
<proteinExistence type="predicted"/>
<dbReference type="EC" id="2.7.13.3" evidence="2"/>
<evidence type="ECO:0000259" key="9">
    <source>
        <dbReference type="PROSITE" id="PS50112"/>
    </source>
</evidence>
<dbReference type="PROSITE" id="PS50110">
    <property type="entry name" value="RESPONSE_REGULATORY"/>
    <property type="match status" value="1"/>
</dbReference>
<dbReference type="SMART" id="SM00387">
    <property type="entry name" value="HATPase_c"/>
    <property type="match status" value="1"/>
</dbReference>
<dbReference type="InterPro" id="IPR029016">
    <property type="entry name" value="GAF-like_dom_sf"/>
</dbReference>
<dbReference type="AlphaFoldDB" id="A0A419S6X2"/>
<reference evidence="11 12" key="1">
    <citation type="submission" date="2016-07" db="EMBL/GenBank/DDBJ databases">
        <title>Genome of Pelobium manganitolerans.</title>
        <authorList>
            <person name="Wu S."/>
            <person name="Wang G."/>
        </authorList>
    </citation>
    <scope>NUCLEOTIDE SEQUENCE [LARGE SCALE GENOMIC DNA]</scope>
    <source>
        <strain evidence="11 12">YS-25</strain>
    </source>
</reference>
<dbReference type="InterPro" id="IPR000014">
    <property type="entry name" value="PAS"/>
</dbReference>
<dbReference type="SMART" id="SM00091">
    <property type="entry name" value="PAS"/>
    <property type="match status" value="3"/>
</dbReference>
<evidence type="ECO:0000313" key="12">
    <source>
        <dbReference type="Proteomes" id="UP000283433"/>
    </source>
</evidence>
<dbReference type="InterPro" id="IPR035965">
    <property type="entry name" value="PAS-like_dom_sf"/>
</dbReference>
<dbReference type="Proteomes" id="UP000283433">
    <property type="component" value="Unassembled WGS sequence"/>
</dbReference>
<dbReference type="Pfam" id="PF01590">
    <property type="entry name" value="GAF"/>
    <property type="match status" value="1"/>
</dbReference>
<dbReference type="SUPFAM" id="SSF55785">
    <property type="entry name" value="PYP-like sensor domain (PAS domain)"/>
    <property type="match status" value="3"/>
</dbReference>
<dbReference type="Gene3D" id="3.30.450.20">
    <property type="entry name" value="PAS domain"/>
    <property type="match status" value="3"/>
</dbReference>
<evidence type="ECO:0000259" key="8">
    <source>
        <dbReference type="PROSITE" id="PS50110"/>
    </source>
</evidence>
<dbReference type="InterPro" id="IPR011006">
    <property type="entry name" value="CheY-like_superfamily"/>
</dbReference>
<comment type="caution">
    <text evidence="11">The sequence shown here is derived from an EMBL/GenBank/DDBJ whole genome shotgun (WGS) entry which is preliminary data.</text>
</comment>
<feature type="domain" description="PAS" evidence="9">
    <location>
        <begin position="405"/>
        <end position="460"/>
    </location>
</feature>
<evidence type="ECO:0000256" key="5">
    <source>
        <dbReference type="ARBA" id="ARBA00022777"/>
    </source>
</evidence>
<dbReference type="InterPro" id="IPR013656">
    <property type="entry name" value="PAS_4"/>
</dbReference>
<evidence type="ECO:0000256" key="1">
    <source>
        <dbReference type="ARBA" id="ARBA00000085"/>
    </source>
</evidence>
<evidence type="ECO:0000256" key="3">
    <source>
        <dbReference type="ARBA" id="ARBA00022553"/>
    </source>
</evidence>
<dbReference type="SMART" id="SM00086">
    <property type="entry name" value="PAC"/>
    <property type="match status" value="2"/>
</dbReference>
<dbReference type="SUPFAM" id="SSF52172">
    <property type="entry name" value="CheY-like"/>
    <property type="match status" value="1"/>
</dbReference>
<accession>A0A419S6X2</accession>
<dbReference type="InterPro" id="IPR001789">
    <property type="entry name" value="Sig_transdc_resp-reg_receiver"/>
</dbReference>
<dbReference type="SMART" id="SM00448">
    <property type="entry name" value="REC"/>
    <property type="match status" value="1"/>
</dbReference>
<evidence type="ECO:0000256" key="6">
    <source>
        <dbReference type="PROSITE-ProRule" id="PRU00169"/>
    </source>
</evidence>
<dbReference type="SUPFAM" id="SSF47384">
    <property type="entry name" value="Homodimeric domain of signal transducing histidine kinase"/>
    <property type="match status" value="1"/>
</dbReference>
<dbReference type="PROSITE" id="PS50109">
    <property type="entry name" value="HIS_KIN"/>
    <property type="match status" value="1"/>
</dbReference>
<dbReference type="Pfam" id="PF08448">
    <property type="entry name" value="PAS_4"/>
    <property type="match status" value="1"/>
</dbReference>
<dbReference type="PANTHER" id="PTHR45339">
    <property type="entry name" value="HYBRID SIGNAL TRANSDUCTION HISTIDINE KINASE J"/>
    <property type="match status" value="1"/>
</dbReference>
<feature type="domain" description="PAS" evidence="9">
    <location>
        <begin position="282"/>
        <end position="353"/>
    </location>
</feature>
<sequence length="912" mass="102327">MTQNHPSQVMDGFGLYEPSSNEEFDDILTLACFITGCSAAYLSIIDDGWQNIRYTKNYPANQDLLAHSICYNTVSEETFVQISNLDHHPQVKGVEKALQQNLNFYAGFPLIAADGLVLGTLCVLDTQSKTLNTDQIRSFGILAKQALNLLDLRKFKIERRQVDQSAEDSRTFFNATTSVVCILDDALRIQKINDAAELIFGVTPQECKGLNVAKFVDAEDMKRVLALATSCLKNGKKSFDVDTRVSSNNGDPKWISWKVLTKERRWFVIGRDITQERQNNKSLNQLSTIAGKINNGIVISNHKLEAVWVNHAFTKITGYTSDDVANKRLSDILAGPETSIDDIEQSREELRNKHFASVELLAYKKSGEKVWLSLHHSVVLDDEGKLDSVVSILLDITKRKESEKRLELLSLVASKTNAGVSICDENGKVTWINEALEKIFGFKNEEVIGHKLIDFIKGEETDFELLQIAREKAARYEPFNLEHKVYRKDGKELWVSVDNTPIYNEATGERAQVEIINDITQRKETELQMLASREETLKLSQAKEAFVSIMSHEIRTPLNAVIGLANILHQEEKLPTQEESINLLKFSADNLLNLINDILDFNKIEVGKMTLENKRLDVRALLQDIVNSMRFKIDGKPIKLEHHVDAAIPQLVRGDKTRLYQILVNLINNAIKFTPEGFIKVSVNQQPEKDNKVVLKFAVADTGIGIAKEKQKAIFEPFTQAESNTSRKYGGSGLGLSITKKLIELFGGNIQVNSEPDVGTEFYFTLKFNKFEGPIDMPETAPSITLNAKILVVDDNEINTLLAQRVLSKFGLTVVACNSGADALALLEDKSFDLVLMDVHMPDLNGYETTLKLREKDDVYFKELPIIALTASVLEDSIDDINRSGMTDFQLKPFKPDELASKIALHLKKSAV</sequence>
<dbReference type="InterPro" id="IPR004358">
    <property type="entry name" value="Sig_transdc_His_kin-like_C"/>
</dbReference>
<dbReference type="Gene3D" id="1.10.287.130">
    <property type="match status" value="1"/>
</dbReference>
<keyword evidence="5" id="KW-0418">Kinase</keyword>
<dbReference type="PROSITE" id="PS50113">
    <property type="entry name" value="PAC"/>
    <property type="match status" value="2"/>
</dbReference>
<comment type="catalytic activity">
    <reaction evidence="1">
        <text>ATP + protein L-histidine = ADP + protein N-phospho-L-histidine.</text>
        <dbReference type="EC" id="2.7.13.3"/>
    </reaction>
</comment>
<organism evidence="11 12">
    <name type="scientific">Pelobium manganitolerans</name>
    <dbReference type="NCBI Taxonomy" id="1842495"/>
    <lineage>
        <taxon>Bacteria</taxon>
        <taxon>Pseudomonadati</taxon>
        <taxon>Bacteroidota</taxon>
        <taxon>Sphingobacteriia</taxon>
        <taxon>Sphingobacteriales</taxon>
        <taxon>Sphingobacteriaceae</taxon>
        <taxon>Pelobium</taxon>
    </lineage>
</organism>
<feature type="domain" description="Response regulatory" evidence="8">
    <location>
        <begin position="789"/>
        <end position="907"/>
    </location>
</feature>
<feature type="domain" description="Histidine kinase" evidence="7">
    <location>
        <begin position="549"/>
        <end position="770"/>
    </location>
</feature>
<evidence type="ECO:0000256" key="2">
    <source>
        <dbReference type="ARBA" id="ARBA00012438"/>
    </source>
</evidence>
<dbReference type="Pfam" id="PF00072">
    <property type="entry name" value="Response_reg"/>
    <property type="match status" value="1"/>
</dbReference>
<dbReference type="Gene3D" id="3.40.50.2300">
    <property type="match status" value="1"/>
</dbReference>
<dbReference type="CDD" id="cd17546">
    <property type="entry name" value="REC_hyHK_CKI1_RcsC-like"/>
    <property type="match status" value="1"/>
</dbReference>
<dbReference type="PROSITE" id="PS50112">
    <property type="entry name" value="PAS"/>
    <property type="match status" value="3"/>
</dbReference>
<gene>
    <name evidence="11" type="ORF">BCY91_02705</name>
</gene>
<dbReference type="Gene3D" id="3.30.565.10">
    <property type="entry name" value="Histidine kinase-like ATPase, C-terminal domain"/>
    <property type="match status" value="1"/>
</dbReference>
<evidence type="ECO:0000313" key="11">
    <source>
        <dbReference type="EMBL" id="RKD17075.1"/>
    </source>
</evidence>
<dbReference type="PANTHER" id="PTHR45339:SF5">
    <property type="entry name" value="HISTIDINE KINASE"/>
    <property type="match status" value="1"/>
</dbReference>
<dbReference type="SUPFAM" id="SSF55874">
    <property type="entry name" value="ATPase domain of HSP90 chaperone/DNA topoisomerase II/histidine kinase"/>
    <property type="match status" value="1"/>
</dbReference>
<dbReference type="Pfam" id="PF02518">
    <property type="entry name" value="HATPase_c"/>
    <property type="match status" value="1"/>
</dbReference>
<dbReference type="InterPro" id="IPR000700">
    <property type="entry name" value="PAS-assoc_C"/>
</dbReference>
<dbReference type="PRINTS" id="PR00344">
    <property type="entry name" value="BCTRLSENSOR"/>
</dbReference>
<dbReference type="GO" id="GO:0000155">
    <property type="term" value="F:phosphorelay sensor kinase activity"/>
    <property type="evidence" value="ECO:0007669"/>
    <property type="project" value="InterPro"/>
</dbReference>
<dbReference type="CDD" id="cd00130">
    <property type="entry name" value="PAS"/>
    <property type="match status" value="3"/>
</dbReference>